<evidence type="ECO:0000256" key="1">
    <source>
        <dbReference type="SAM" id="MobiDB-lite"/>
    </source>
</evidence>
<dbReference type="Proteomes" id="UP000527355">
    <property type="component" value="Unassembled WGS sequence"/>
</dbReference>
<evidence type="ECO:0000313" key="3">
    <source>
        <dbReference type="Proteomes" id="UP000527355"/>
    </source>
</evidence>
<feature type="region of interest" description="Disordered" evidence="1">
    <location>
        <begin position="104"/>
        <end position="143"/>
    </location>
</feature>
<evidence type="ECO:0000313" key="2">
    <source>
        <dbReference type="EMBL" id="KAF6282406.1"/>
    </source>
</evidence>
<accession>A0A7J7S1T3</accession>
<gene>
    <name evidence="2" type="ORF">mMyoMyo1_010051</name>
</gene>
<name>A0A7J7S1T3_MYOMY</name>
<organism evidence="2 3">
    <name type="scientific">Myotis myotis</name>
    <name type="common">Greater mouse-eared bat</name>
    <name type="synonym">Vespertilio myotis</name>
    <dbReference type="NCBI Taxonomy" id="51298"/>
    <lineage>
        <taxon>Eukaryota</taxon>
        <taxon>Metazoa</taxon>
        <taxon>Chordata</taxon>
        <taxon>Craniata</taxon>
        <taxon>Vertebrata</taxon>
        <taxon>Euteleostomi</taxon>
        <taxon>Mammalia</taxon>
        <taxon>Eutheria</taxon>
        <taxon>Laurasiatheria</taxon>
        <taxon>Chiroptera</taxon>
        <taxon>Yangochiroptera</taxon>
        <taxon>Vespertilionidae</taxon>
        <taxon>Myotis</taxon>
    </lineage>
</organism>
<proteinExistence type="predicted"/>
<sequence length="143" mass="15207">MDGEIEAQREEPTSPRGGIIWVSFEGPASTWPLPSASSNKKVKVSIGPRTEGFRLGFQSRAHTLVAGSPALVGTSVGGNQLMCLSHINVSLSLFLSLSPSSLPSTFSKNQWKNKTKQGSLDLQLPSHRPSVPSPGAPGHHKRA</sequence>
<dbReference type="EMBL" id="JABWUV010000020">
    <property type="protein sequence ID" value="KAF6282406.1"/>
    <property type="molecule type" value="Genomic_DNA"/>
</dbReference>
<feature type="compositionally biased region" description="Polar residues" evidence="1">
    <location>
        <begin position="108"/>
        <end position="120"/>
    </location>
</feature>
<dbReference type="AlphaFoldDB" id="A0A7J7S1T3"/>
<comment type="caution">
    <text evidence="2">The sequence shown here is derived from an EMBL/GenBank/DDBJ whole genome shotgun (WGS) entry which is preliminary data.</text>
</comment>
<protein>
    <submittedName>
        <fullName evidence="2">Uncharacterized protein</fullName>
    </submittedName>
</protein>
<keyword evidence="3" id="KW-1185">Reference proteome</keyword>
<reference evidence="2 3" key="1">
    <citation type="journal article" date="2020" name="Nature">
        <title>Six reference-quality genomes reveal evolution of bat adaptations.</title>
        <authorList>
            <person name="Jebb D."/>
            <person name="Huang Z."/>
            <person name="Pippel M."/>
            <person name="Hughes G.M."/>
            <person name="Lavrichenko K."/>
            <person name="Devanna P."/>
            <person name="Winkler S."/>
            <person name="Jermiin L.S."/>
            <person name="Skirmuntt E.C."/>
            <person name="Katzourakis A."/>
            <person name="Burkitt-Gray L."/>
            <person name="Ray D.A."/>
            <person name="Sullivan K.A.M."/>
            <person name="Roscito J.G."/>
            <person name="Kirilenko B.M."/>
            <person name="Davalos L.M."/>
            <person name="Corthals A.P."/>
            <person name="Power M.L."/>
            <person name="Jones G."/>
            <person name="Ransome R.D."/>
            <person name="Dechmann D.K.N."/>
            <person name="Locatelli A.G."/>
            <person name="Puechmaille S.J."/>
            <person name="Fedrigo O."/>
            <person name="Jarvis E.D."/>
            <person name="Hiller M."/>
            <person name="Vernes S.C."/>
            <person name="Myers E.W."/>
            <person name="Teeling E.C."/>
        </authorList>
    </citation>
    <scope>NUCLEOTIDE SEQUENCE [LARGE SCALE GENOMIC DNA]</scope>
    <source>
        <strain evidence="2">MMyoMyo1</strain>
        <tissue evidence="2">Flight muscle</tissue>
    </source>
</reference>